<keyword evidence="3" id="KW-1185">Reference proteome</keyword>
<organism evidence="2 3">
    <name type="scientific">Chiloscyllium punctatum</name>
    <name type="common">Brownbanded bambooshark</name>
    <name type="synonym">Hemiscyllium punctatum</name>
    <dbReference type="NCBI Taxonomy" id="137246"/>
    <lineage>
        <taxon>Eukaryota</taxon>
        <taxon>Metazoa</taxon>
        <taxon>Chordata</taxon>
        <taxon>Craniata</taxon>
        <taxon>Vertebrata</taxon>
        <taxon>Chondrichthyes</taxon>
        <taxon>Elasmobranchii</taxon>
        <taxon>Galeomorphii</taxon>
        <taxon>Galeoidea</taxon>
        <taxon>Orectolobiformes</taxon>
        <taxon>Hemiscylliidae</taxon>
        <taxon>Chiloscyllium</taxon>
    </lineage>
</organism>
<evidence type="ECO:0000313" key="2">
    <source>
        <dbReference type="EMBL" id="GCC39976.1"/>
    </source>
</evidence>
<feature type="non-terminal residue" evidence="2">
    <location>
        <position position="1"/>
    </location>
</feature>
<feature type="region of interest" description="Disordered" evidence="1">
    <location>
        <begin position="51"/>
        <end position="74"/>
    </location>
</feature>
<accession>A0A401TBC5</accession>
<name>A0A401TBC5_CHIPU</name>
<dbReference type="Proteomes" id="UP000287033">
    <property type="component" value="Unassembled WGS sequence"/>
</dbReference>
<feature type="compositionally biased region" description="Basic and acidic residues" evidence="1">
    <location>
        <begin position="51"/>
        <end position="62"/>
    </location>
</feature>
<reference evidence="2 3" key="1">
    <citation type="journal article" date="2018" name="Nat. Ecol. Evol.">
        <title>Shark genomes provide insights into elasmobranch evolution and the origin of vertebrates.</title>
        <authorList>
            <person name="Hara Y"/>
            <person name="Yamaguchi K"/>
            <person name="Onimaru K"/>
            <person name="Kadota M"/>
            <person name="Koyanagi M"/>
            <person name="Keeley SD"/>
            <person name="Tatsumi K"/>
            <person name="Tanaka K"/>
            <person name="Motone F"/>
            <person name="Kageyama Y"/>
            <person name="Nozu R"/>
            <person name="Adachi N"/>
            <person name="Nishimura O"/>
            <person name="Nakagawa R"/>
            <person name="Tanegashima C"/>
            <person name="Kiyatake I"/>
            <person name="Matsumoto R"/>
            <person name="Murakumo K"/>
            <person name="Nishida K"/>
            <person name="Terakita A"/>
            <person name="Kuratani S"/>
            <person name="Sato K"/>
            <person name="Hyodo S Kuraku.S."/>
        </authorList>
    </citation>
    <scope>NUCLEOTIDE SEQUENCE [LARGE SCALE GENOMIC DNA]</scope>
</reference>
<evidence type="ECO:0000313" key="3">
    <source>
        <dbReference type="Proteomes" id="UP000287033"/>
    </source>
</evidence>
<comment type="caution">
    <text evidence="2">The sequence shown here is derived from an EMBL/GenBank/DDBJ whole genome shotgun (WGS) entry which is preliminary data.</text>
</comment>
<proteinExistence type="predicted"/>
<dbReference type="AlphaFoldDB" id="A0A401TBC5"/>
<protein>
    <submittedName>
        <fullName evidence="2">Uncharacterized protein</fullName>
    </submittedName>
</protein>
<gene>
    <name evidence="2" type="ORF">chiPu_0023448</name>
</gene>
<sequence>ASPEPPGDLTDSQELAATMERLTLKVGAAIEEIREEICAQVQAITSMLQKHEQEKVEGRTKVSEAAMESSSSRI</sequence>
<dbReference type="EMBL" id="BEZZ01021006">
    <property type="protein sequence ID" value="GCC39976.1"/>
    <property type="molecule type" value="Genomic_DNA"/>
</dbReference>
<evidence type="ECO:0000256" key="1">
    <source>
        <dbReference type="SAM" id="MobiDB-lite"/>
    </source>
</evidence>